<organism evidence="1 2">
    <name type="scientific">Cetraspora pellucida</name>
    <dbReference type="NCBI Taxonomy" id="1433469"/>
    <lineage>
        <taxon>Eukaryota</taxon>
        <taxon>Fungi</taxon>
        <taxon>Fungi incertae sedis</taxon>
        <taxon>Mucoromycota</taxon>
        <taxon>Glomeromycotina</taxon>
        <taxon>Glomeromycetes</taxon>
        <taxon>Diversisporales</taxon>
        <taxon>Gigasporaceae</taxon>
        <taxon>Cetraspora</taxon>
    </lineage>
</organism>
<reference evidence="1" key="1">
    <citation type="submission" date="2021-06" db="EMBL/GenBank/DDBJ databases">
        <authorList>
            <person name="Kallberg Y."/>
            <person name="Tangrot J."/>
            <person name="Rosling A."/>
        </authorList>
    </citation>
    <scope>NUCLEOTIDE SEQUENCE</scope>
    <source>
        <strain evidence="1">FL966</strain>
    </source>
</reference>
<keyword evidence="2" id="KW-1185">Reference proteome</keyword>
<proteinExistence type="predicted"/>
<name>A0A9N9NGC8_9GLOM</name>
<dbReference type="EMBL" id="CAJVQA010014432">
    <property type="protein sequence ID" value="CAG8731006.1"/>
    <property type="molecule type" value="Genomic_DNA"/>
</dbReference>
<sequence length="302" mass="36038">MLVENFYYRTKFIAVAEAGNFVIIITKEYEIPGNLQELLEKAINDVKKSPEILERQEIKEYFQEYYQKIDEQLKYFNDFNERALKIDDLNQIIDLEFEILSKLVTLKIEIFLLVEKLKNIDLENIDTKEIDLIVCEIDKYLPEWIDCCTKITNKFKKFYEGFSNLISKTKDSHYFFAVQEEILDKVADKISLYDMSKNISKKIDKPKGFFSSSKNNTEKIQNEIYSNFLRIIGLKLVYDLTTELEYATSKLNLLDPMFIQKISEFWQQLLDELKISETLFEILFKSFKQSELYAKEYYIDYL</sequence>
<gene>
    <name evidence="1" type="ORF">CPELLU_LOCUS13492</name>
</gene>
<accession>A0A9N9NGC8</accession>
<dbReference type="OrthoDB" id="2436660at2759"/>
<dbReference type="Proteomes" id="UP000789759">
    <property type="component" value="Unassembled WGS sequence"/>
</dbReference>
<feature type="non-terminal residue" evidence="1">
    <location>
        <position position="302"/>
    </location>
</feature>
<evidence type="ECO:0000313" key="1">
    <source>
        <dbReference type="EMBL" id="CAG8731006.1"/>
    </source>
</evidence>
<dbReference type="AlphaFoldDB" id="A0A9N9NGC8"/>
<protein>
    <submittedName>
        <fullName evidence="1">14338_t:CDS:1</fullName>
    </submittedName>
</protein>
<evidence type="ECO:0000313" key="2">
    <source>
        <dbReference type="Proteomes" id="UP000789759"/>
    </source>
</evidence>
<comment type="caution">
    <text evidence="1">The sequence shown here is derived from an EMBL/GenBank/DDBJ whole genome shotgun (WGS) entry which is preliminary data.</text>
</comment>